<evidence type="ECO:0000256" key="1">
    <source>
        <dbReference type="SAM" id="Phobius"/>
    </source>
</evidence>
<keyword evidence="1" id="KW-1133">Transmembrane helix</keyword>
<dbReference type="RefSeq" id="WP_150093901.1">
    <property type="nucleotide sequence ID" value="NZ_JBFUOH010000105.1"/>
</dbReference>
<dbReference type="InterPro" id="IPR032836">
    <property type="entry name" value="DsrE2-like"/>
</dbReference>
<accession>A0A5M8FP21</accession>
<evidence type="ECO:0000313" key="2">
    <source>
        <dbReference type="EMBL" id="KAA6184165.1"/>
    </source>
</evidence>
<dbReference type="InterPro" id="IPR027396">
    <property type="entry name" value="DsrEFH-like"/>
</dbReference>
<sequence length="159" mass="17527">MDEKKLAIIATKGSLDWAYPPFILASTAAALGYQTQIFFTFYGLQLLKKDLTLEVSPLGNPGMPMPMGMDKWFPVLGTALPGMQSVMTKMMKQKMKSKGVASVEELRELCQEAEVKFIACQMTVDLFDMDTSAFIDGIEYAGAAAFFEFAGDSDICLYI</sequence>
<keyword evidence="1" id="KW-0812">Transmembrane</keyword>
<dbReference type="PANTHER" id="PTHR34655">
    <property type="entry name" value="CONSERVED WITHIN P. AEROPHILUM"/>
    <property type="match status" value="1"/>
</dbReference>
<evidence type="ECO:0000313" key="3">
    <source>
        <dbReference type="Proteomes" id="UP000322981"/>
    </source>
</evidence>
<organism evidence="2 3">
    <name type="scientific">Thiohalocapsa marina</name>
    <dbReference type="NCBI Taxonomy" id="424902"/>
    <lineage>
        <taxon>Bacteria</taxon>
        <taxon>Pseudomonadati</taxon>
        <taxon>Pseudomonadota</taxon>
        <taxon>Gammaproteobacteria</taxon>
        <taxon>Chromatiales</taxon>
        <taxon>Chromatiaceae</taxon>
        <taxon>Thiohalocapsa</taxon>
    </lineage>
</organism>
<dbReference type="Gene3D" id="3.40.1260.10">
    <property type="entry name" value="DsrEFH-like"/>
    <property type="match status" value="1"/>
</dbReference>
<dbReference type="Pfam" id="PF13686">
    <property type="entry name" value="DrsE_2"/>
    <property type="match status" value="1"/>
</dbReference>
<proteinExistence type="predicted"/>
<gene>
    <name evidence="2" type="ORF">F2Q65_13315</name>
</gene>
<keyword evidence="1" id="KW-0472">Membrane</keyword>
<dbReference type="SUPFAM" id="SSF75169">
    <property type="entry name" value="DsrEFH-like"/>
    <property type="match status" value="1"/>
</dbReference>
<feature type="transmembrane region" description="Helical" evidence="1">
    <location>
        <begin position="21"/>
        <end position="44"/>
    </location>
</feature>
<dbReference type="PANTHER" id="PTHR34655:SF2">
    <property type="entry name" value="PEROXIREDOXIN FAMILY PROTEIN"/>
    <property type="match status" value="1"/>
</dbReference>
<comment type="caution">
    <text evidence="2">The sequence shown here is derived from an EMBL/GenBank/DDBJ whole genome shotgun (WGS) entry which is preliminary data.</text>
</comment>
<reference evidence="2 3" key="1">
    <citation type="submission" date="2019-09" db="EMBL/GenBank/DDBJ databases">
        <title>Whole-genome sequence of the purple sulfur bacterium Thiohalocapsa marina DSM 19078.</title>
        <authorList>
            <person name="Kyndt J.A."/>
            <person name="Meyer T.E."/>
        </authorList>
    </citation>
    <scope>NUCLEOTIDE SEQUENCE [LARGE SCALE GENOMIC DNA]</scope>
    <source>
        <strain evidence="2 3">DSM 19078</strain>
    </source>
</reference>
<keyword evidence="3" id="KW-1185">Reference proteome</keyword>
<dbReference type="Proteomes" id="UP000322981">
    <property type="component" value="Unassembled WGS sequence"/>
</dbReference>
<dbReference type="EMBL" id="VWXX01000023">
    <property type="protein sequence ID" value="KAA6184165.1"/>
    <property type="molecule type" value="Genomic_DNA"/>
</dbReference>
<dbReference type="NCBIfam" id="NF047629">
    <property type="entry name" value="SulfCarrDsrE2"/>
    <property type="match status" value="1"/>
</dbReference>
<dbReference type="OrthoDB" id="9802028at2"/>
<name>A0A5M8FP21_9GAMM</name>
<dbReference type="AlphaFoldDB" id="A0A5M8FP21"/>
<protein>
    <submittedName>
        <fullName evidence="2">Peroxiredoxin family protein</fullName>
    </submittedName>
</protein>